<gene>
    <name evidence="1" type="ORF">SAMN04488514_11137</name>
</gene>
<dbReference type="STRING" id="192904.SAMN04488514_11137"/>
<accession>A0A1G9UI40</accession>
<dbReference type="Proteomes" id="UP000199440">
    <property type="component" value="Unassembled WGS sequence"/>
</dbReference>
<organism evidence="1 2">
    <name type="scientific">Kriegella aquimaris</name>
    <dbReference type="NCBI Taxonomy" id="192904"/>
    <lineage>
        <taxon>Bacteria</taxon>
        <taxon>Pseudomonadati</taxon>
        <taxon>Bacteroidota</taxon>
        <taxon>Flavobacteriia</taxon>
        <taxon>Flavobacteriales</taxon>
        <taxon>Flavobacteriaceae</taxon>
        <taxon>Kriegella</taxon>
    </lineage>
</organism>
<sequence length="49" mass="5686">MKNLIEALIMKNTLGFSNPTLAHKNNNSYDRIQENGRIIIQLREMLQSL</sequence>
<dbReference type="EMBL" id="FNGV01000011">
    <property type="protein sequence ID" value="SDM59513.1"/>
    <property type="molecule type" value="Genomic_DNA"/>
</dbReference>
<keyword evidence="2" id="KW-1185">Reference proteome</keyword>
<protein>
    <submittedName>
        <fullName evidence="1">Uncharacterized protein</fullName>
    </submittedName>
</protein>
<name>A0A1G9UI40_9FLAO</name>
<proteinExistence type="predicted"/>
<evidence type="ECO:0000313" key="2">
    <source>
        <dbReference type="Proteomes" id="UP000199440"/>
    </source>
</evidence>
<dbReference type="AlphaFoldDB" id="A0A1G9UI40"/>
<reference evidence="2" key="1">
    <citation type="submission" date="2016-10" db="EMBL/GenBank/DDBJ databases">
        <authorList>
            <person name="Varghese N."/>
            <person name="Submissions S."/>
        </authorList>
    </citation>
    <scope>NUCLEOTIDE SEQUENCE [LARGE SCALE GENOMIC DNA]</scope>
    <source>
        <strain evidence="2">DSM 19886</strain>
    </source>
</reference>
<evidence type="ECO:0000313" key="1">
    <source>
        <dbReference type="EMBL" id="SDM59513.1"/>
    </source>
</evidence>